<dbReference type="GO" id="GO:0005829">
    <property type="term" value="C:cytosol"/>
    <property type="evidence" value="ECO:0007669"/>
    <property type="project" value="TreeGrafter"/>
</dbReference>
<gene>
    <name evidence="2" type="ORF">CTOB1V02_LOCUS6928</name>
</gene>
<dbReference type="GO" id="GO:0042147">
    <property type="term" value="P:retrograde transport, endosome to Golgi"/>
    <property type="evidence" value="ECO:0007669"/>
    <property type="project" value="TreeGrafter"/>
</dbReference>
<dbReference type="AlphaFoldDB" id="A0A7R8ZM47"/>
<dbReference type="InterPro" id="IPR015943">
    <property type="entry name" value="WD40/YVTN_repeat-like_dom_sf"/>
</dbReference>
<dbReference type="SUPFAM" id="SSF50978">
    <property type="entry name" value="WD40 repeat-like"/>
    <property type="match status" value="1"/>
</dbReference>
<dbReference type="Pfam" id="PF25440">
    <property type="entry name" value="Beta-prop_RIC1_2nd"/>
    <property type="match status" value="1"/>
</dbReference>
<protein>
    <submittedName>
        <fullName evidence="2">Uncharacterized protein</fullName>
    </submittedName>
</protein>
<dbReference type="InterPro" id="IPR036322">
    <property type="entry name" value="WD40_repeat_dom_sf"/>
</dbReference>
<dbReference type="PANTHER" id="PTHR22746">
    <property type="entry name" value="RAB6A-GEF COMPLEX PARTNER PROTEIN 1"/>
    <property type="match status" value="1"/>
</dbReference>
<dbReference type="GO" id="GO:0034066">
    <property type="term" value="C:Ric1-Rgp1 guanyl-nucleotide exchange factor complex"/>
    <property type="evidence" value="ECO:0007669"/>
    <property type="project" value="InterPro"/>
</dbReference>
<dbReference type="OrthoDB" id="6366927at2759"/>
<evidence type="ECO:0000256" key="1">
    <source>
        <dbReference type="SAM" id="MobiDB-lite"/>
    </source>
</evidence>
<dbReference type="InterPro" id="IPR040096">
    <property type="entry name" value="Ric1"/>
</dbReference>
<name>A0A7R8ZM47_9CRUS</name>
<accession>A0A7R8ZM47</accession>
<reference evidence="2" key="1">
    <citation type="submission" date="2020-11" db="EMBL/GenBank/DDBJ databases">
        <authorList>
            <person name="Tran Van P."/>
        </authorList>
    </citation>
    <scope>NUCLEOTIDE SEQUENCE</scope>
</reference>
<feature type="region of interest" description="Disordered" evidence="1">
    <location>
        <begin position="491"/>
        <end position="533"/>
    </location>
</feature>
<evidence type="ECO:0000313" key="2">
    <source>
        <dbReference type="EMBL" id="CAD7229055.1"/>
    </source>
</evidence>
<dbReference type="GO" id="GO:0006886">
    <property type="term" value="P:intracellular protein transport"/>
    <property type="evidence" value="ECO:0007669"/>
    <property type="project" value="InterPro"/>
</dbReference>
<organism evidence="2">
    <name type="scientific">Cyprideis torosa</name>
    <dbReference type="NCBI Taxonomy" id="163714"/>
    <lineage>
        <taxon>Eukaryota</taxon>
        <taxon>Metazoa</taxon>
        <taxon>Ecdysozoa</taxon>
        <taxon>Arthropoda</taxon>
        <taxon>Crustacea</taxon>
        <taxon>Oligostraca</taxon>
        <taxon>Ostracoda</taxon>
        <taxon>Podocopa</taxon>
        <taxon>Podocopida</taxon>
        <taxon>Cytherocopina</taxon>
        <taxon>Cytheroidea</taxon>
        <taxon>Cytherideidae</taxon>
        <taxon>Cyprideis</taxon>
    </lineage>
</organism>
<dbReference type="EMBL" id="OB661843">
    <property type="protein sequence ID" value="CAD7229055.1"/>
    <property type="molecule type" value="Genomic_DNA"/>
</dbReference>
<proteinExistence type="predicted"/>
<dbReference type="Gene3D" id="2.130.10.10">
    <property type="entry name" value="YVTN repeat-like/Quinoprotein amine dehydrogenase"/>
    <property type="match status" value="1"/>
</dbReference>
<dbReference type="PANTHER" id="PTHR22746:SF10">
    <property type="entry name" value="GUANINE NUCLEOTIDE EXCHANGE FACTOR SUBUNIT RIC1"/>
    <property type="match status" value="1"/>
</dbReference>
<dbReference type="GO" id="GO:0000139">
    <property type="term" value="C:Golgi membrane"/>
    <property type="evidence" value="ECO:0007669"/>
    <property type="project" value="TreeGrafter"/>
</dbReference>
<sequence length="963" mass="106988">MYFLLGWPHTLRTIKVPRSRIVSVRCNRDRVLLAVLYENAIELWHYKPCVPIVCHQIPGNLATLYGVFRFVEWRPDSSSVVIVTEHGYLLFFDLRVKEGHHAYSQVDSSRPGLRRESAELYSKEEIPAIQLHLRSSVLISGSVSCGTSMRDELMVATQTAQIQRLSWEGEINRDYCVDLRRVPFCTDKQVAIGEPSSPRVLLVELRSIQGRALKMAGHAIPLTDTGVFVTAIDYSPLLPGFSIVLNDGRAAFLAASSFKFDPNSVQGIWATQLSDATCTALNHKYRLIAFGKRNSDCVVYCIDDLTGGLTVSHVLHLSERAYSGPPSPVTELHWTPDGSAVAVTWANGGLGLWSVFGSLLMCSLSWDERGLFVSSMDWGPEGYTLWMVTVEAQPLENGASPVCSCSAPPAFPNHNAIGLLAPAMPQPPLPSPSSPPPLRHSGCDKKPVAWTFSLKQYHLVKSALTVNPAMCYQERLFLQGEDRLYINANEPRCVTTPAPGTGASRRPRHFSTGDDLTPPSSRNPSAASETDNGSAHLANQIGNKQWFTITIPSTYSSTNWPIRYTALDSEAVFVAVAGRYGFAHYSLTNRKWKLFGSEAQERDFIVTGGMVWWRGFVVLGCYNLAKLQVGGGDDQASRGGMRLTFAPLAPPLQDEVRLYPQAAKLDNVHALITRLESQVLLLSLLGDVLGIYEADNTLLLFQLGLAKDRVGASVSIGDSSTSEVSVEKPLKSPLSQSLCPEMFYSCWWLSLSFHEVWMLLLYGLLVGPQIAWAKPYRRHSHGSNQVFEESSAEQRRGPHSLEQLLLPSDEVIRNWENILVPPSVAEIVMDDWRLDNANNCRSLDIPIVLDASQKLNHLFNQSELYPSEYGICPYSLHWETRVVPSSPGKDFPAPQKIQILSLRCHCAESKCSVSRRDFRCYPVYDSIEWKGNEVLYFTVGCVCAQRQSAAARVIQFGSQRLLH</sequence>
<feature type="compositionally biased region" description="Polar residues" evidence="1">
    <location>
        <begin position="518"/>
        <end position="533"/>
    </location>
</feature>